<accession>A0A803PY01</accession>
<dbReference type="Pfam" id="PF00078">
    <property type="entry name" value="RVT_1"/>
    <property type="match status" value="1"/>
</dbReference>
<dbReference type="Gramene" id="evm.model.06.337">
    <property type="protein sequence ID" value="cds.evm.model.06.337"/>
    <property type="gene ID" value="evm.TU.06.337"/>
</dbReference>
<dbReference type="CDD" id="cd01650">
    <property type="entry name" value="RT_nLTR_like"/>
    <property type="match status" value="1"/>
</dbReference>
<reference evidence="2" key="1">
    <citation type="submission" date="2018-11" db="EMBL/GenBank/DDBJ databases">
        <authorList>
            <person name="Grassa J C."/>
        </authorList>
    </citation>
    <scope>NUCLEOTIDE SEQUENCE [LARGE SCALE GENOMIC DNA]</scope>
</reference>
<dbReference type="InterPro" id="IPR026960">
    <property type="entry name" value="RVT-Znf"/>
</dbReference>
<name>A0A803PY01_CANSA</name>
<keyword evidence="3" id="KW-1185">Reference proteome</keyword>
<proteinExistence type="predicted"/>
<dbReference type="InterPro" id="IPR043502">
    <property type="entry name" value="DNA/RNA_pol_sf"/>
</dbReference>
<organism evidence="2 3">
    <name type="scientific">Cannabis sativa</name>
    <name type="common">Hemp</name>
    <name type="synonym">Marijuana</name>
    <dbReference type="NCBI Taxonomy" id="3483"/>
    <lineage>
        <taxon>Eukaryota</taxon>
        <taxon>Viridiplantae</taxon>
        <taxon>Streptophyta</taxon>
        <taxon>Embryophyta</taxon>
        <taxon>Tracheophyta</taxon>
        <taxon>Spermatophyta</taxon>
        <taxon>Magnoliopsida</taxon>
        <taxon>eudicotyledons</taxon>
        <taxon>Gunneridae</taxon>
        <taxon>Pentapetalae</taxon>
        <taxon>rosids</taxon>
        <taxon>fabids</taxon>
        <taxon>Rosales</taxon>
        <taxon>Cannabaceae</taxon>
        <taxon>Cannabis</taxon>
    </lineage>
</organism>
<dbReference type="AlphaFoldDB" id="A0A803PY01"/>
<dbReference type="SUPFAM" id="SSF56672">
    <property type="entry name" value="DNA/RNA polymerases"/>
    <property type="match status" value="1"/>
</dbReference>
<sequence length="678" mass="78145">MGSKSSASTIIEEDCIKQGNRLNVEQQVRLIRPFSMGDVKKAMFSIHSSKSPGLDGFGSSFFKDLWSEIGNEVSKAILDFFDTGYLPNELNETVISLIPKVSDPNTAKDYRPIACCNTVYKYISKMICSRLTEVLPSLIQGNQGAFIKNRLLAHNIMIFQDLLKGYTRKNVSARCILKIDLSKAYDTVDWQFVEDMLNQLCFPSRFVNWIMTCLKGTQYHLLMNGRIQGSFRGKKGLRQGDPMSPLLFVLIMEYLSRLLSFYSEKEGFGYHPLCKHLRLTNLFFADDLVLFSKGNLNSVKIIQEAFTKFCNATGLSANKAKSQIFFGGVKEDVKQKILELVQIEEGNLSFTGRAQLIHSVLLGIRNYWMSIFIIPQKIVEAVDKSCRDFLWGKKENKSKFHLAFWEKVCLPKKLGGIGFREGKKWNKALIAKYLWAISSKQDNLWVKWVNSIYLKGQSIWSYHTKQDATWYFKKLLNLRVSTSEAELNLVVNGKKFHASKFYNMQLKENKVNYVGAVWDKLVLPKHRFIYWQVVNTQLITRDLLNRFVSIQDVNCPVCNQAEENHKHVFFECPFSKQVAAKVKEWLGQVHWPISVKDLNDKCSTTHNNLRNRVINFVIAASLYQIWLNRNDCIFNLTCATPCKISRVVRSLVKIRILCLGPFKEDKMTRFLINVVKDW</sequence>
<dbReference type="EMBL" id="UZAU01000557">
    <property type="status" value="NOT_ANNOTATED_CDS"/>
    <property type="molecule type" value="Genomic_DNA"/>
</dbReference>
<dbReference type="PANTHER" id="PTHR33116">
    <property type="entry name" value="REVERSE TRANSCRIPTASE ZINC-BINDING DOMAIN-CONTAINING PROTEIN-RELATED-RELATED"/>
    <property type="match status" value="1"/>
</dbReference>
<dbReference type="EnsemblPlants" id="evm.model.06.337">
    <property type="protein sequence ID" value="cds.evm.model.06.337"/>
    <property type="gene ID" value="evm.TU.06.337"/>
</dbReference>
<dbReference type="Proteomes" id="UP000596661">
    <property type="component" value="Chromosome 6"/>
</dbReference>
<evidence type="ECO:0000313" key="3">
    <source>
        <dbReference type="Proteomes" id="UP000596661"/>
    </source>
</evidence>
<dbReference type="InterPro" id="IPR000477">
    <property type="entry name" value="RT_dom"/>
</dbReference>
<protein>
    <recommendedName>
        <fullName evidence="1">Reverse transcriptase domain-containing protein</fullName>
    </recommendedName>
</protein>
<evidence type="ECO:0000259" key="1">
    <source>
        <dbReference type="PROSITE" id="PS50878"/>
    </source>
</evidence>
<reference evidence="2" key="2">
    <citation type="submission" date="2021-03" db="UniProtKB">
        <authorList>
            <consortium name="EnsemblPlants"/>
        </authorList>
    </citation>
    <scope>IDENTIFICATION</scope>
</reference>
<dbReference type="PROSITE" id="PS50878">
    <property type="entry name" value="RT_POL"/>
    <property type="match status" value="1"/>
</dbReference>
<dbReference type="PANTHER" id="PTHR33116:SF84">
    <property type="entry name" value="RNA-DIRECTED DNA POLYMERASE"/>
    <property type="match status" value="1"/>
</dbReference>
<dbReference type="OMA" id="ASARCIM"/>
<evidence type="ECO:0000313" key="2">
    <source>
        <dbReference type="EnsemblPlants" id="cds.evm.model.06.337"/>
    </source>
</evidence>
<feature type="domain" description="Reverse transcriptase" evidence="1">
    <location>
        <begin position="79"/>
        <end position="355"/>
    </location>
</feature>
<dbReference type="Pfam" id="PF13966">
    <property type="entry name" value="zf-RVT"/>
    <property type="match status" value="1"/>
</dbReference>